<protein>
    <submittedName>
        <fullName evidence="6">Uncharacterized protein</fullName>
    </submittedName>
</protein>
<evidence type="ECO:0000256" key="5">
    <source>
        <dbReference type="SAM" id="MobiDB-lite"/>
    </source>
</evidence>
<dbReference type="SMART" id="SM00175">
    <property type="entry name" value="RAB"/>
    <property type="match status" value="1"/>
</dbReference>
<dbReference type="GO" id="GO:0006606">
    <property type="term" value="P:protein import into nucleus"/>
    <property type="evidence" value="ECO:0007669"/>
    <property type="project" value="TreeGrafter"/>
</dbReference>
<dbReference type="PRINTS" id="PR00449">
    <property type="entry name" value="RASTRNSFRMNG"/>
</dbReference>
<evidence type="ECO:0000313" key="6">
    <source>
        <dbReference type="EMBL" id="CAJ1406033.1"/>
    </source>
</evidence>
<dbReference type="Proteomes" id="UP001178507">
    <property type="component" value="Unassembled WGS sequence"/>
</dbReference>
<gene>
    <name evidence="6" type="ORF">EVOR1521_LOCUS28097</name>
</gene>
<name>A0AA36JJA5_9DINO</name>
<organism evidence="6 7">
    <name type="scientific">Effrenium voratum</name>
    <dbReference type="NCBI Taxonomy" id="2562239"/>
    <lineage>
        <taxon>Eukaryota</taxon>
        <taxon>Sar</taxon>
        <taxon>Alveolata</taxon>
        <taxon>Dinophyceae</taxon>
        <taxon>Suessiales</taxon>
        <taxon>Symbiodiniaceae</taxon>
        <taxon>Effrenium</taxon>
    </lineage>
</organism>
<proteinExistence type="predicted"/>
<evidence type="ECO:0000256" key="4">
    <source>
        <dbReference type="ARBA" id="ARBA00023134"/>
    </source>
</evidence>
<dbReference type="InterPro" id="IPR027417">
    <property type="entry name" value="P-loop_NTPase"/>
</dbReference>
<dbReference type="SUPFAM" id="SSF52540">
    <property type="entry name" value="P-loop containing nucleoside triphosphate hydrolases"/>
    <property type="match status" value="1"/>
</dbReference>
<dbReference type="Pfam" id="PF00071">
    <property type="entry name" value="Ras"/>
    <property type="match status" value="1"/>
</dbReference>
<dbReference type="GO" id="GO:0000054">
    <property type="term" value="P:ribosomal subunit export from nucleus"/>
    <property type="evidence" value="ECO:0007669"/>
    <property type="project" value="TreeGrafter"/>
</dbReference>
<dbReference type="Gene3D" id="3.40.50.300">
    <property type="entry name" value="P-loop containing nucleotide triphosphate hydrolases"/>
    <property type="match status" value="1"/>
</dbReference>
<dbReference type="GO" id="GO:0003924">
    <property type="term" value="F:GTPase activity"/>
    <property type="evidence" value="ECO:0007669"/>
    <property type="project" value="InterPro"/>
</dbReference>
<keyword evidence="7" id="KW-1185">Reference proteome</keyword>
<dbReference type="SMART" id="SM00176">
    <property type="entry name" value="RAN"/>
    <property type="match status" value="1"/>
</dbReference>
<accession>A0AA36JJA5</accession>
<keyword evidence="1" id="KW-0813">Transport</keyword>
<dbReference type="PANTHER" id="PTHR24071:SF0">
    <property type="entry name" value="GTP-BINDING NUCLEAR PROTEIN RAN"/>
    <property type="match status" value="1"/>
</dbReference>
<evidence type="ECO:0000256" key="3">
    <source>
        <dbReference type="ARBA" id="ARBA00022927"/>
    </source>
</evidence>
<feature type="region of interest" description="Disordered" evidence="5">
    <location>
        <begin position="343"/>
        <end position="362"/>
    </location>
</feature>
<keyword evidence="3" id="KW-0653">Protein transport</keyword>
<evidence type="ECO:0000256" key="2">
    <source>
        <dbReference type="ARBA" id="ARBA00022741"/>
    </source>
</evidence>
<feature type="compositionally biased region" description="Basic and acidic residues" evidence="5">
    <location>
        <begin position="352"/>
        <end position="362"/>
    </location>
</feature>
<dbReference type="GO" id="GO:0005737">
    <property type="term" value="C:cytoplasm"/>
    <property type="evidence" value="ECO:0007669"/>
    <property type="project" value="TreeGrafter"/>
</dbReference>
<keyword evidence="4" id="KW-0342">GTP-binding</keyword>
<dbReference type="InterPro" id="IPR002041">
    <property type="entry name" value="Ran_GTPase"/>
</dbReference>
<comment type="caution">
    <text evidence="6">The sequence shown here is derived from an EMBL/GenBank/DDBJ whole genome shotgun (WGS) entry which is preliminary data.</text>
</comment>
<dbReference type="InterPro" id="IPR001806">
    <property type="entry name" value="Small_GTPase"/>
</dbReference>
<dbReference type="PROSITE" id="PS51419">
    <property type="entry name" value="RAB"/>
    <property type="match status" value="1"/>
</dbReference>
<dbReference type="AlphaFoldDB" id="A0AA36JJA5"/>
<dbReference type="GO" id="GO:0005634">
    <property type="term" value="C:nucleus"/>
    <property type="evidence" value="ECO:0007669"/>
    <property type="project" value="TreeGrafter"/>
</dbReference>
<evidence type="ECO:0000313" key="7">
    <source>
        <dbReference type="Proteomes" id="UP001178507"/>
    </source>
</evidence>
<reference evidence="6" key="1">
    <citation type="submission" date="2023-08" db="EMBL/GenBank/DDBJ databases">
        <authorList>
            <person name="Chen Y."/>
            <person name="Shah S."/>
            <person name="Dougan E. K."/>
            <person name="Thang M."/>
            <person name="Chan C."/>
        </authorList>
    </citation>
    <scope>NUCLEOTIDE SEQUENCE</scope>
</reference>
<evidence type="ECO:0000256" key="1">
    <source>
        <dbReference type="ARBA" id="ARBA00022448"/>
    </source>
</evidence>
<dbReference type="PANTHER" id="PTHR24071">
    <property type="entry name" value="RAN GTPASE"/>
    <property type="match status" value="1"/>
</dbReference>
<dbReference type="GO" id="GO:0005525">
    <property type="term" value="F:GTP binding"/>
    <property type="evidence" value="ECO:0007669"/>
    <property type="project" value="UniProtKB-KW"/>
</dbReference>
<dbReference type="EMBL" id="CAUJNA010003614">
    <property type="protein sequence ID" value="CAJ1406033.1"/>
    <property type="molecule type" value="Genomic_DNA"/>
</dbReference>
<dbReference type="SMART" id="SM00173">
    <property type="entry name" value="RAS"/>
    <property type="match status" value="1"/>
</dbReference>
<sequence>MEFSQEDLDEEDLAILREVASKGYYHNRPKSGSGGSFCPQKLETAAAAAEVVAEGVVAGGRKAFDAFQAKWDRFDDDAFVEAVAEAAPPAPSERLASAPRPAAPPRPAAEFKVLVLGAKGVGKSALLLRHLTGEFLQRAFWAEVVPLKFSTTCGTLVFNMWELDGAERGFSQGQAAVLVFDVNSRSSWRQVPGYLQQLRQNCGPVPTVLVGNKADKPPSEALKAARRAFQQRERLQFYEVSAKEPRAVERPFLWLARRLVNAGLDFAPDTAALPQLDLKRELFQQHAADVARAAKVPVGGARQCAKLGALDLAPRTAGKLRLAKEQGSSAEEEILQLQQVSDAAGSASRAASRPEELTKVGA</sequence>
<keyword evidence="2" id="KW-0547">Nucleotide-binding</keyword>